<name>A0ABD1L3G9_9FABA</name>
<evidence type="ECO:0000256" key="3">
    <source>
        <dbReference type="ARBA" id="ARBA00022676"/>
    </source>
</evidence>
<feature type="transmembrane region" description="Helical" evidence="6">
    <location>
        <begin position="7"/>
        <end position="26"/>
    </location>
</feature>
<accession>A0ABD1L3G9</accession>
<keyword evidence="3" id="KW-0328">Glycosyltransferase</keyword>
<comment type="subcellular location">
    <subcellularLocation>
        <location evidence="1">Golgi apparatus membrane</location>
        <topology evidence="1">Single-pass type II membrane protein</topology>
    </subcellularLocation>
</comment>
<dbReference type="AlphaFoldDB" id="A0ABD1L3G9"/>
<keyword evidence="6" id="KW-0812">Transmembrane</keyword>
<proteinExistence type="inferred from homology"/>
<dbReference type="GO" id="GO:0016757">
    <property type="term" value="F:glycosyltransferase activity"/>
    <property type="evidence" value="ECO:0007669"/>
    <property type="project" value="UniProtKB-KW"/>
</dbReference>
<comment type="similarity">
    <text evidence="2">Belongs to the glycosyltransferase 47 family.</text>
</comment>
<evidence type="ECO:0000256" key="2">
    <source>
        <dbReference type="ARBA" id="ARBA00010271"/>
    </source>
</evidence>
<evidence type="ECO:0000256" key="5">
    <source>
        <dbReference type="ARBA" id="ARBA00023034"/>
    </source>
</evidence>
<dbReference type="Proteomes" id="UP001603857">
    <property type="component" value="Unassembled WGS sequence"/>
</dbReference>
<keyword evidence="6" id="KW-1133">Transmembrane helix</keyword>
<dbReference type="PANTHER" id="PTHR11062">
    <property type="entry name" value="EXOSTOSIN HEPARAN SULFATE GLYCOSYLTRANSFERASE -RELATED"/>
    <property type="match status" value="1"/>
</dbReference>
<sequence>MEIPRKYSLSPIFFLILLSFAIFVVLRRGRLLEFTVSKTAYSVPLDRLRTKISGENHLHAVGYSGEYHRNKSSIRTDGITIRKVRKVEQRLAGARAAMRKAASVSVEERSNLTAATITHDGGDHRYVPAGAVYRNARLFYRSYLEMEKILKVYVYTDGELPIVHDGPCKDIYSIEGRFLHEMEHGAGAGRFRTNDPNAAHVYFLPFSVTWMVKYLYTSLSYNVTPLKQFASDYVRVISSRHPFWNRTNGADHFMLACHDWGPHASRGNPFLYNTSIRVLCNANTSEGFNPRKDVSLPEIHLYGGEVSPKLLSPPPDSTPRRYLAFFSGGLHGPIRPTLLHHWKNHDEAIRVYEYLPKDLDYYSFMIDSKFCLCPSGHEVASPRIVEAIYAECVPVILSKYYVLPFGDILQWEAFSVQVDVSDIPRLKEILSAISDNEYRKLKEGVKAVRRHFTLNRPAKRFDVFHMILHSIWLRRLNIELT</sequence>
<reference evidence="8 9" key="1">
    <citation type="submission" date="2024-08" db="EMBL/GenBank/DDBJ databases">
        <title>Insights into the chromosomal genome structure of Flemingia macrophylla.</title>
        <authorList>
            <person name="Ding Y."/>
            <person name="Zhao Y."/>
            <person name="Bi W."/>
            <person name="Wu M."/>
            <person name="Zhao G."/>
            <person name="Gong Y."/>
            <person name="Li W."/>
            <person name="Zhang P."/>
        </authorList>
    </citation>
    <scope>NUCLEOTIDE SEQUENCE [LARGE SCALE GENOMIC DNA]</scope>
    <source>
        <strain evidence="8">DYQJB</strain>
        <tissue evidence="8">Leaf</tissue>
    </source>
</reference>
<keyword evidence="9" id="KW-1185">Reference proteome</keyword>
<keyword evidence="3" id="KW-0808">Transferase</keyword>
<evidence type="ECO:0000313" key="8">
    <source>
        <dbReference type="EMBL" id="KAL2318062.1"/>
    </source>
</evidence>
<keyword evidence="5" id="KW-0333">Golgi apparatus</keyword>
<organism evidence="8 9">
    <name type="scientific">Flemingia macrophylla</name>
    <dbReference type="NCBI Taxonomy" id="520843"/>
    <lineage>
        <taxon>Eukaryota</taxon>
        <taxon>Viridiplantae</taxon>
        <taxon>Streptophyta</taxon>
        <taxon>Embryophyta</taxon>
        <taxon>Tracheophyta</taxon>
        <taxon>Spermatophyta</taxon>
        <taxon>Magnoliopsida</taxon>
        <taxon>eudicotyledons</taxon>
        <taxon>Gunneridae</taxon>
        <taxon>Pentapetalae</taxon>
        <taxon>rosids</taxon>
        <taxon>fabids</taxon>
        <taxon>Fabales</taxon>
        <taxon>Fabaceae</taxon>
        <taxon>Papilionoideae</taxon>
        <taxon>50 kb inversion clade</taxon>
        <taxon>NPAAA clade</taxon>
        <taxon>indigoferoid/millettioid clade</taxon>
        <taxon>Phaseoleae</taxon>
        <taxon>Flemingia</taxon>
    </lineage>
</organism>
<dbReference type="GO" id="GO:0000139">
    <property type="term" value="C:Golgi membrane"/>
    <property type="evidence" value="ECO:0007669"/>
    <property type="project" value="UniProtKB-SubCell"/>
</dbReference>
<protein>
    <recommendedName>
        <fullName evidence="7">Exostosin GT47 domain-containing protein</fullName>
    </recommendedName>
</protein>
<dbReference type="Pfam" id="PF03016">
    <property type="entry name" value="Exostosin_GT47"/>
    <property type="match status" value="1"/>
</dbReference>
<evidence type="ECO:0000256" key="6">
    <source>
        <dbReference type="SAM" id="Phobius"/>
    </source>
</evidence>
<evidence type="ECO:0000256" key="4">
    <source>
        <dbReference type="ARBA" id="ARBA00022968"/>
    </source>
</evidence>
<keyword evidence="4" id="KW-0735">Signal-anchor</keyword>
<dbReference type="InterPro" id="IPR040911">
    <property type="entry name" value="Exostosin_GT47"/>
</dbReference>
<keyword evidence="6" id="KW-0472">Membrane</keyword>
<evidence type="ECO:0000259" key="7">
    <source>
        <dbReference type="Pfam" id="PF03016"/>
    </source>
</evidence>
<dbReference type="InterPro" id="IPR004263">
    <property type="entry name" value="Exostosin"/>
</dbReference>
<feature type="domain" description="Exostosin GT47" evidence="7">
    <location>
        <begin position="147"/>
        <end position="432"/>
    </location>
</feature>
<comment type="caution">
    <text evidence="8">The sequence shown here is derived from an EMBL/GenBank/DDBJ whole genome shotgun (WGS) entry which is preliminary data.</text>
</comment>
<gene>
    <name evidence="8" type="ORF">Fmac_031938</name>
</gene>
<evidence type="ECO:0000256" key="1">
    <source>
        <dbReference type="ARBA" id="ARBA00004323"/>
    </source>
</evidence>
<dbReference type="EMBL" id="JBGMDY010000011">
    <property type="protein sequence ID" value="KAL2318062.1"/>
    <property type="molecule type" value="Genomic_DNA"/>
</dbReference>
<evidence type="ECO:0000313" key="9">
    <source>
        <dbReference type="Proteomes" id="UP001603857"/>
    </source>
</evidence>
<dbReference type="PANTHER" id="PTHR11062:SF337">
    <property type="entry name" value="OS04G0109900 PROTEIN"/>
    <property type="match status" value="1"/>
</dbReference>